<dbReference type="SUPFAM" id="SSF55729">
    <property type="entry name" value="Acyl-CoA N-acyltransferases (Nat)"/>
    <property type="match status" value="1"/>
</dbReference>
<dbReference type="AlphaFoldDB" id="A0A9P1BJ80"/>
<gene>
    <name evidence="2" type="ORF">C1SCF055_LOCUS2791</name>
</gene>
<sequence length="217" mass="24016">MLTAGSAGSAGHFWSRGVLLVMVGWSGCWLPWNFLTAAGTEVRQVSIEEAAEWLVTVLKEEPEDIRDNVDGKQMGRPLAVDSAVRWMTSFESSRSKYGPATPFVVASEDRFLSHCCVRFGETQLYPDEVVSALGVVYTIPQERQKGWAKACVRAATDFALKQPGIKRVVLLVADRNLEARKFYESLGFTPSSHTLLNNDIPMTFWTAQLGIGNEPES</sequence>
<evidence type="ECO:0000259" key="1">
    <source>
        <dbReference type="PROSITE" id="PS51186"/>
    </source>
</evidence>
<protein>
    <submittedName>
        <fullName evidence="4">N-acetyltransferase domain-containing protein</fullName>
    </submittedName>
</protein>
<proteinExistence type="predicted"/>
<evidence type="ECO:0000313" key="2">
    <source>
        <dbReference type="EMBL" id="CAI3974386.1"/>
    </source>
</evidence>
<evidence type="ECO:0000313" key="5">
    <source>
        <dbReference type="Proteomes" id="UP001152797"/>
    </source>
</evidence>
<dbReference type="EMBL" id="CAMXCT030000131">
    <property type="protein sequence ID" value="CAL4761698.1"/>
    <property type="molecule type" value="Genomic_DNA"/>
</dbReference>
<evidence type="ECO:0000313" key="3">
    <source>
        <dbReference type="EMBL" id="CAL1127761.1"/>
    </source>
</evidence>
<feature type="domain" description="N-acetyltransferase" evidence="1">
    <location>
        <begin position="55"/>
        <end position="207"/>
    </location>
</feature>
<dbReference type="GO" id="GO:0016747">
    <property type="term" value="F:acyltransferase activity, transferring groups other than amino-acyl groups"/>
    <property type="evidence" value="ECO:0007669"/>
    <property type="project" value="InterPro"/>
</dbReference>
<dbReference type="Proteomes" id="UP001152797">
    <property type="component" value="Unassembled WGS sequence"/>
</dbReference>
<evidence type="ECO:0000313" key="4">
    <source>
        <dbReference type="EMBL" id="CAL4761698.1"/>
    </source>
</evidence>
<dbReference type="Pfam" id="PF00583">
    <property type="entry name" value="Acetyltransf_1"/>
    <property type="match status" value="1"/>
</dbReference>
<accession>A0A9P1BJ80</accession>
<dbReference type="Gene3D" id="3.40.630.30">
    <property type="match status" value="1"/>
</dbReference>
<dbReference type="OrthoDB" id="41532at2759"/>
<reference evidence="2" key="1">
    <citation type="submission" date="2022-10" db="EMBL/GenBank/DDBJ databases">
        <authorList>
            <person name="Chen Y."/>
            <person name="Dougan E. K."/>
            <person name="Chan C."/>
            <person name="Rhodes N."/>
            <person name="Thang M."/>
        </authorList>
    </citation>
    <scope>NUCLEOTIDE SEQUENCE</scope>
</reference>
<dbReference type="PROSITE" id="PS51186">
    <property type="entry name" value="GNAT"/>
    <property type="match status" value="1"/>
</dbReference>
<keyword evidence="5" id="KW-1185">Reference proteome</keyword>
<dbReference type="EMBL" id="CAMXCT020000131">
    <property type="protein sequence ID" value="CAL1127761.1"/>
    <property type="molecule type" value="Genomic_DNA"/>
</dbReference>
<reference evidence="3" key="2">
    <citation type="submission" date="2024-04" db="EMBL/GenBank/DDBJ databases">
        <authorList>
            <person name="Chen Y."/>
            <person name="Shah S."/>
            <person name="Dougan E. K."/>
            <person name="Thang M."/>
            <person name="Chan C."/>
        </authorList>
    </citation>
    <scope>NUCLEOTIDE SEQUENCE [LARGE SCALE GENOMIC DNA]</scope>
</reference>
<comment type="caution">
    <text evidence="2">The sequence shown here is derived from an EMBL/GenBank/DDBJ whole genome shotgun (WGS) entry which is preliminary data.</text>
</comment>
<dbReference type="InterPro" id="IPR000182">
    <property type="entry name" value="GNAT_dom"/>
</dbReference>
<organism evidence="2">
    <name type="scientific">Cladocopium goreaui</name>
    <dbReference type="NCBI Taxonomy" id="2562237"/>
    <lineage>
        <taxon>Eukaryota</taxon>
        <taxon>Sar</taxon>
        <taxon>Alveolata</taxon>
        <taxon>Dinophyceae</taxon>
        <taxon>Suessiales</taxon>
        <taxon>Symbiodiniaceae</taxon>
        <taxon>Cladocopium</taxon>
    </lineage>
</organism>
<dbReference type="EMBL" id="CAMXCT010000131">
    <property type="protein sequence ID" value="CAI3974386.1"/>
    <property type="molecule type" value="Genomic_DNA"/>
</dbReference>
<dbReference type="InterPro" id="IPR016181">
    <property type="entry name" value="Acyl_CoA_acyltransferase"/>
</dbReference>
<name>A0A9P1BJ80_9DINO</name>